<feature type="transmembrane region" description="Helical" evidence="2">
    <location>
        <begin position="12"/>
        <end position="30"/>
    </location>
</feature>
<proteinExistence type="predicted"/>
<protein>
    <submittedName>
        <fullName evidence="3">DUF805 domain-containing protein</fullName>
    </submittedName>
</protein>
<dbReference type="Pfam" id="PF05656">
    <property type="entry name" value="DUF805"/>
    <property type="match status" value="1"/>
</dbReference>
<keyword evidence="2" id="KW-0472">Membrane</keyword>
<evidence type="ECO:0000256" key="1">
    <source>
        <dbReference type="SAM" id="MobiDB-lite"/>
    </source>
</evidence>
<dbReference type="Proteomes" id="UP000322267">
    <property type="component" value="Unassembled WGS sequence"/>
</dbReference>
<dbReference type="EMBL" id="VTEI01000003">
    <property type="protein sequence ID" value="TYS17765.1"/>
    <property type="molecule type" value="Genomic_DNA"/>
</dbReference>
<keyword evidence="2" id="KW-0812">Transmembrane</keyword>
<dbReference type="RefSeq" id="WP_148939111.1">
    <property type="nucleotide sequence ID" value="NZ_VTEI01000003.1"/>
</dbReference>
<gene>
    <name evidence="3" type="ORF">FZC78_07855</name>
</gene>
<keyword evidence="2" id="KW-1133">Transmembrane helix</keyword>
<dbReference type="PANTHER" id="PTHR34980:SF2">
    <property type="entry name" value="INNER MEMBRANE PROTEIN YHAH-RELATED"/>
    <property type="match status" value="1"/>
</dbReference>
<sequence>MFSIVDDWLAELYYLLITLPAVAVIVRRFHDIGRSGWMALILIIPFIGQIMLLFFMTNDSEKGTNQWGPNPKHQEAVESSVSH</sequence>
<dbReference type="OrthoDB" id="9812349at2"/>
<evidence type="ECO:0000313" key="3">
    <source>
        <dbReference type="EMBL" id="TYS17765.1"/>
    </source>
</evidence>
<evidence type="ECO:0000313" key="4">
    <source>
        <dbReference type="Proteomes" id="UP000322267"/>
    </source>
</evidence>
<feature type="region of interest" description="Disordered" evidence="1">
    <location>
        <begin position="62"/>
        <end position="83"/>
    </location>
</feature>
<dbReference type="InterPro" id="IPR008523">
    <property type="entry name" value="DUF805"/>
</dbReference>
<dbReference type="PANTHER" id="PTHR34980">
    <property type="entry name" value="INNER MEMBRANE PROTEIN-RELATED-RELATED"/>
    <property type="match status" value="1"/>
</dbReference>
<organism evidence="3 4">
    <name type="scientific">Rossellomorea vietnamensis</name>
    <dbReference type="NCBI Taxonomy" id="218284"/>
    <lineage>
        <taxon>Bacteria</taxon>
        <taxon>Bacillati</taxon>
        <taxon>Bacillota</taxon>
        <taxon>Bacilli</taxon>
        <taxon>Bacillales</taxon>
        <taxon>Bacillaceae</taxon>
        <taxon>Rossellomorea</taxon>
    </lineage>
</organism>
<feature type="transmembrane region" description="Helical" evidence="2">
    <location>
        <begin position="37"/>
        <end position="57"/>
    </location>
</feature>
<name>A0A5D4NTZ5_9BACI</name>
<accession>A0A5D4NTZ5</accession>
<reference evidence="3 4" key="1">
    <citation type="submission" date="2019-08" db="EMBL/GenBank/DDBJ databases">
        <title>Bacillus genomes from the desert of Cuatro Cienegas, Coahuila.</title>
        <authorList>
            <person name="Olmedo-Alvarez G."/>
        </authorList>
    </citation>
    <scope>NUCLEOTIDE SEQUENCE [LARGE SCALE GENOMIC DNA]</scope>
    <source>
        <strain evidence="3 4">CH34_1T</strain>
    </source>
</reference>
<evidence type="ECO:0000256" key="2">
    <source>
        <dbReference type="SAM" id="Phobius"/>
    </source>
</evidence>
<dbReference type="AlphaFoldDB" id="A0A5D4NTZ5"/>
<dbReference type="GO" id="GO:0005886">
    <property type="term" value="C:plasma membrane"/>
    <property type="evidence" value="ECO:0007669"/>
    <property type="project" value="TreeGrafter"/>
</dbReference>
<comment type="caution">
    <text evidence="3">The sequence shown here is derived from an EMBL/GenBank/DDBJ whole genome shotgun (WGS) entry which is preliminary data.</text>
</comment>